<dbReference type="SUPFAM" id="SSF49313">
    <property type="entry name" value="Cadherin-like"/>
    <property type="match status" value="3"/>
</dbReference>
<sequence length="781" mass="84774">MASLFAVLYAFRLLETAWAEPAPSYPFNAQLPPAARIDRLFSYSFSPNTFTSNSNITYSLGHHPSWLSLEKGGRRLYGTPKDDDIPAGEVVGQQFDLIATDSIGSASMNATIVISRNPPPSVKIPISQQMDSLGQFSAPSSLLSYPSTDFRYTFDPDTFGAGNNFSYYASTNDSTPLPAWITFDKQTLTFSGRTPAFESLVQPPQKFDFNLVASDIVGFSGTTLSFAIVVGSHKLTTDHPVIQLNATRGSKISYDGLANGIQLDNKAIKPSSLNVSTENMPSWLSLDPETLLLEGTPTSNDESASFTIIIHDSFADVLNIHVRTDVGTGLFQSNLQKDIEIQPGDEFNLDLSSYFRDPKDIDLKVDLDPEPGWLHVDGLKISGNAPKTAKGKFKLSLKATSKSTGLSESEVLQAAFLSPDRATSSSGSHTSNSTMPAGMSSEDAPPHRLNTTDILLATLLPILFLTFAIMLIVKKIGYFARCFHTQAYSYSANGIGSSACHGQEHTTLPEAAQLYLPTSSFLTEAGGSAFRSGLDLTLPSFDDLANIQPMSVAPHNVSSERTLSGAFSATTSSSAALPSVLSTVQDIQEPFDPSLVSRAKEPTNKPVTKEKEPATETRADGEAAESISELKQPSQARLSSHKWLSRRGSSWMNTASISNRAKSFQTEPSFGSNENWRALAQRDPSIAYLELVDETPFLPSRSASRTNVSQLEERRSLELMSPSKWGEDERKSTIRPMRSTAAISAVSEGGTSSVFGEREAATWRREASAAKVSERSFKMFI</sequence>
<feature type="compositionally biased region" description="Low complexity" evidence="1">
    <location>
        <begin position="423"/>
        <end position="434"/>
    </location>
</feature>
<evidence type="ECO:0000256" key="1">
    <source>
        <dbReference type="SAM" id="MobiDB-lite"/>
    </source>
</evidence>
<keyword evidence="3" id="KW-0732">Signal</keyword>
<feature type="domain" description="Dystroglycan-type cadherin-like" evidence="4">
    <location>
        <begin position="22"/>
        <end position="121"/>
    </location>
</feature>
<feature type="signal peptide" evidence="3">
    <location>
        <begin position="1"/>
        <end position="19"/>
    </location>
</feature>
<feature type="region of interest" description="Disordered" evidence="1">
    <location>
        <begin position="592"/>
        <end position="643"/>
    </location>
</feature>
<reference evidence="5 6" key="1">
    <citation type="submission" date="2020-07" db="EMBL/GenBank/DDBJ databases">
        <title>Trichoderma asperellum IC-1 whole genome shotgun sequence.</title>
        <authorList>
            <person name="Kanamasa S."/>
            <person name="Takahashi H."/>
        </authorList>
    </citation>
    <scope>NUCLEOTIDE SEQUENCE [LARGE SCALE GENOMIC DNA]</scope>
    <source>
        <strain evidence="5 6">IC-1</strain>
    </source>
</reference>
<evidence type="ECO:0000256" key="2">
    <source>
        <dbReference type="SAM" id="Phobius"/>
    </source>
</evidence>
<keyword evidence="2" id="KW-1133">Transmembrane helix</keyword>
<dbReference type="GO" id="GO:0016020">
    <property type="term" value="C:membrane"/>
    <property type="evidence" value="ECO:0007669"/>
    <property type="project" value="InterPro"/>
</dbReference>
<dbReference type="Pfam" id="PF05345">
    <property type="entry name" value="He_PIG"/>
    <property type="match status" value="3"/>
</dbReference>
<dbReference type="InterPro" id="IPR013783">
    <property type="entry name" value="Ig-like_fold"/>
</dbReference>
<name>A0A6V8QWA4_TRIAP</name>
<dbReference type="GO" id="GO:0005509">
    <property type="term" value="F:calcium ion binding"/>
    <property type="evidence" value="ECO:0007669"/>
    <property type="project" value="InterPro"/>
</dbReference>
<comment type="caution">
    <text evidence="5">The sequence shown here is derived from an EMBL/GenBank/DDBJ whole genome shotgun (WGS) entry which is preliminary data.</text>
</comment>
<feature type="domain" description="Dystroglycan-type cadherin-like" evidence="4">
    <location>
        <begin position="142"/>
        <end position="237"/>
    </location>
</feature>
<evidence type="ECO:0000259" key="4">
    <source>
        <dbReference type="SMART" id="SM00736"/>
    </source>
</evidence>
<dbReference type="Gene3D" id="2.60.40.10">
    <property type="entry name" value="Immunoglobulins"/>
    <property type="match status" value="3"/>
</dbReference>
<keyword evidence="2" id="KW-0812">Transmembrane</keyword>
<feature type="compositionally biased region" description="Polar residues" evidence="1">
    <location>
        <begin position="629"/>
        <end position="638"/>
    </location>
</feature>
<dbReference type="InterPro" id="IPR006644">
    <property type="entry name" value="Cadg"/>
</dbReference>
<evidence type="ECO:0000313" key="6">
    <source>
        <dbReference type="Proteomes" id="UP000517252"/>
    </source>
</evidence>
<feature type="compositionally biased region" description="Basic and acidic residues" evidence="1">
    <location>
        <begin position="598"/>
        <end position="621"/>
    </location>
</feature>
<proteinExistence type="predicted"/>
<feature type="region of interest" description="Disordered" evidence="1">
    <location>
        <begin position="418"/>
        <end position="445"/>
    </location>
</feature>
<feature type="chain" id="PRO_5028077961" evidence="3">
    <location>
        <begin position="20"/>
        <end position="781"/>
    </location>
</feature>
<evidence type="ECO:0000313" key="5">
    <source>
        <dbReference type="EMBL" id="GFP56897.1"/>
    </source>
</evidence>
<dbReference type="AlphaFoldDB" id="A0A6V8QWA4"/>
<dbReference type="InterPro" id="IPR015919">
    <property type="entry name" value="Cadherin-like_sf"/>
</dbReference>
<feature type="transmembrane region" description="Helical" evidence="2">
    <location>
        <begin position="454"/>
        <end position="473"/>
    </location>
</feature>
<dbReference type="OrthoDB" id="41532at2759"/>
<protein>
    <submittedName>
        <fullName evidence="5">Axial budding pattern protein 2</fullName>
    </submittedName>
</protein>
<dbReference type="EMBL" id="BLZH01000007">
    <property type="protein sequence ID" value="GFP56897.1"/>
    <property type="molecule type" value="Genomic_DNA"/>
</dbReference>
<keyword evidence="2" id="KW-0472">Membrane</keyword>
<organism evidence="5 6">
    <name type="scientific">Trichoderma asperellum</name>
    <name type="common">Filamentous fungus</name>
    <dbReference type="NCBI Taxonomy" id="101201"/>
    <lineage>
        <taxon>Eukaryota</taxon>
        <taxon>Fungi</taxon>
        <taxon>Dikarya</taxon>
        <taxon>Ascomycota</taxon>
        <taxon>Pezizomycotina</taxon>
        <taxon>Sordariomycetes</taxon>
        <taxon>Hypocreomycetidae</taxon>
        <taxon>Hypocreales</taxon>
        <taxon>Hypocreaceae</taxon>
        <taxon>Trichoderma</taxon>
    </lineage>
</organism>
<dbReference type="SMART" id="SM00736">
    <property type="entry name" value="CADG"/>
    <property type="match status" value="2"/>
</dbReference>
<gene>
    <name evidence="5" type="ORF">TASIC1_0007038900</name>
</gene>
<evidence type="ECO:0000256" key="3">
    <source>
        <dbReference type="SAM" id="SignalP"/>
    </source>
</evidence>
<accession>A0A6V8QWA4</accession>
<dbReference type="Proteomes" id="UP000517252">
    <property type="component" value="Unassembled WGS sequence"/>
</dbReference>